<dbReference type="AlphaFoldDB" id="A0AAN7YKU9"/>
<dbReference type="CDD" id="cd02970">
    <property type="entry name" value="PRX_like2"/>
    <property type="match status" value="1"/>
</dbReference>
<reference evidence="2" key="1">
    <citation type="submission" date="2023-08" db="EMBL/GenBank/DDBJ databases">
        <title>Black Yeasts Isolated from many extreme environments.</title>
        <authorList>
            <person name="Coleine C."/>
            <person name="Stajich J.E."/>
            <person name="Selbmann L."/>
        </authorList>
    </citation>
    <scope>NUCLEOTIDE SEQUENCE</scope>
    <source>
        <strain evidence="2">CCFEE 5401</strain>
    </source>
</reference>
<dbReference type="Gene3D" id="3.40.30.10">
    <property type="entry name" value="Glutaredoxin"/>
    <property type="match status" value="1"/>
</dbReference>
<evidence type="ECO:0000256" key="1">
    <source>
        <dbReference type="SAM" id="MobiDB-lite"/>
    </source>
</evidence>
<accession>A0AAN7YKU9</accession>
<feature type="region of interest" description="Disordered" evidence="1">
    <location>
        <begin position="1"/>
        <end position="31"/>
    </location>
</feature>
<comment type="caution">
    <text evidence="2">The sequence shown here is derived from an EMBL/GenBank/DDBJ whole genome shotgun (WGS) entry which is preliminary data.</text>
</comment>
<sequence length="220" mass="23916">MTMQVATKETSRDLPGAQTQEEIASLPLTTEDGTKVPFNSLYTSSSSSENTSTSSKHLIIFIRHFFCGSCEEYVRNLTRHTSTFSSSINLTIIASGLPNQIPGYRQRTGTTFPIFCDPERKIYAALGMTNNYGSGEKKPGYIQQGSAWLALKSSWTLLTSKGGLGMEGGHPGQNGGEVVVVGSEGKWVFCHRMLSTRDHAEVGELLELLGLEGKEGKESL</sequence>
<evidence type="ECO:0000313" key="3">
    <source>
        <dbReference type="Proteomes" id="UP001310890"/>
    </source>
</evidence>
<dbReference type="InterPro" id="IPR032801">
    <property type="entry name" value="PXL2A/B/C"/>
</dbReference>
<dbReference type="SUPFAM" id="SSF52833">
    <property type="entry name" value="Thioredoxin-like"/>
    <property type="match status" value="1"/>
</dbReference>
<organism evidence="2 3">
    <name type="scientific">Meristemomyces frigidus</name>
    <dbReference type="NCBI Taxonomy" id="1508187"/>
    <lineage>
        <taxon>Eukaryota</taxon>
        <taxon>Fungi</taxon>
        <taxon>Dikarya</taxon>
        <taxon>Ascomycota</taxon>
        <taxon>Pezizomycotina</taxon>
        <taxon>Dothideomycetes</taxon>
        <taxon>Dothideomycetidae</taxon>
        <taxon>Mycosphaerellales</taxon>
        <taxon>Teratosphaeriaceae</taxon>
        <taxon>Meristemomyces</taxon>
    </lineage>
</organism>
<dbReference type="Pfam" id="PF13911">
    <property type="entry name" value="AhpC-TSA_2"/>
    <property type="match status" value="1"/>
</dbReference>
<dbReference type="PANTHER" id="PTHR28630:SF3">
    <property type="entry name" value="PEROXIREDOXIN-LIKE 2C"/>
    <property type="match status" value="1"/>
</dbReference>
<proteinExistence type="predicted"/>
<dbReference type="EMBL" id="JAVRRL010000144">
    <property type="protein sequence ID" value="KAK5107033.1"/>
    <property type="molecule type" value="Genomic_DNA"/>
</dbReference>
<gene>
    <name evidence="2" type="ORF">LTR62_001922</name>
</gene>
<dbReference type="InterPro" id="IPR036249">
    <property type="entry name" value="Thioredoxin-like_sf"/>
</dbReference>
<protein>
    <submittedName>
        <fullName evidence="2">Uncharacterized protein</fullName>
    </submittedName>
</protein>
<dbReference type="PANTHER" id="PTHR28630">
    <property type="match status" value="1"/>
</dbReference>
<dbReference type="Proteomes" id="UP001310890">
    <property type="component" value="Unassembled WGS sequence"/>
</dbReference>
<evidence type="ECO:0000313" key="2">
    <source>
        <dbReference type="EMBL" id="KAK5107033.1"/>
    </source>
</evidence>
<name>A0AAN7YKU9_9PEZI</name>